<dbReference type="GO" id="GO:0110078">
    <property type="term" value="C:TTT Hsp90 cochaperone complex"/>
    <property type="evidence" value="ECO:0007669"/>
    <property type="project" value="InterPro"/>
</dbReference>
<gene>
    <name evidence="2" type="ORF">M404DRAFT_146557</name>
</gene>
<comment type="similarity">
    <text evidence="1">Belongs to the TTI2 family.</text>
</comment>
<dbReference type="GO" id="GO:0005829">
    <property type="term" value="C:cytosol"/>
    <property type="evidence" value="ECO:0007669"/>
    <property type="project" value="TreeGrafter"/>
</dbReference>
<dbReference type="HOGENOM" id="CLU_046584_0_0_1"/>
<evidence type="ECO:0000313" key="2">
    <source>
        <dbReference type="EMBL" id="KIO03097.1"/>
    </source>
</evidence>
<dbReference type="GO" id="GO:0005634">
    <property type="term" value="C:nucleus"/>
    <property type="evidence" value="ECO:0007669"/>
    <property type="project" value="TreeGrafter"/>
</dbReference>
<dbReference type="Proteomes" id="UP000054217">
    <property type="component" value="Unassembled WGS sequence"/>
</dbReference>
<dbReference type="OrthoDB" id="6417021at2759"/>
<dbReference type="PANTHER" id="PTHR32226">
    <property type="entry name" value="TELO2-INTERACTING PROTEIN 2"/>
    <property type="match status" value="1"/>
</dbReference>
<reference evidence="3" key="2">
    <citation type="submission" date="2015-01" db="EMBL/GenBank/DDBJ databases">
        <title>Evolutionary Origins and Diversification of the Mycorrhizal Mutualists.</title>
        <authorList>
            <consortium name="DOE Joint Genome Institute"/>
            <consortium name="Mycorrhizal Genomics Consortium"/>
            <person name="Kohler A."/>
            <person name="Kuo A."/>
            <person name="Nagy L.G."/>
            <person name="Floudas D."/>
            <person name="Copeland A."/>
            <person name="Barry K.W."/>
            <person name="Cichocki N."/>
            <person name="Veneault-Fourrey C."/>
            <person name="LaButti K."/>
            <person name="Lindquist E.A."/>
            <person name="Lipzen A."/>
            <person name="Lundell T."/>
            <person name="Morin E."/>
            <person name="Murat C."/>
            <person name="Riley R."/>
            <person name="Ohm R."/>
            <person name="Sun H."/>
            <person name="Tunlid A."/>
            <person name="Henrissat B."/>
            <person name="Grigoriev I.V."/>
            <person name="Hibbett D.S."/>
            <person name="Martin F."/>
        </authorList>
    </citation>
    <scope>NUCLEOTIDE SEQUENCE [LARGE SCALE GENOMIC DNA]</scope>
    <source>
        <strain evidence="3">Marx 270</strain>
    </source>
</reference>
<evidence type="ECO:0000313" key="3">
    <source>
        <dbReference type="Proteomes" id="UP000054217"/>
    </source>
</evidence>
<evidence type="ECO:0008006" key="4">
    <source>
        <dbReference type="Google" id="ProtNLM"/>
    </source>
</evidence>
<name>A0A0C3K0E2_PISTI</name>
<reference evidence="2 3" key="1">
    <citation type="submission" date="2014-04" db="EMBL/GenBank/DDBJ databases">
        <authorList>
            <consortium name="DOE Joint Genome Institute"/>
            <person name="Kuo A."/>
            <person name="Kohler A."/>
            <person name="Costa M.D."/>
            <person name="Nagy L.G."/>
            <person name="Floudas D."/>
            <person name="Copeland A."/>
            <person name="Barry K.W."/>
            <person name="Cichocki N."/>
            <person name="Veneault-Fourrey C."/>
            <person name="LaButti K."/>
            <person name="Lindquist E.A."/>
            <person name="Lipzen A."/>
            <person name="Lundell T."/>
            <person name="Morin E."/>
            <person name="Murat C."/>
            <person name="Sun H."/>
            <person name="Tunlid A."/>
            <person name="Henrissat B."/>
            <person name="Grigoriev I.V."/>
            <person name="Hibbett D.S."/>
            <person name="Martin F."/>
            <person name="Nordberg H.P."/>
            <person name="Cantor M.N."/>
            <person name="Hua S.X."/>
        </authorList>
    </citation>
    <scope>NUCLEOTIDE SEQUENCE [LARGE SCALE GENOMIC DNA]</scope>
    <source>
        <strain evidence="2 3">Marx 270</strain>
    </source>
</reference>
<sequence>SPTPTLVTYTLSTVVKPLFAATPHPRLHLATARVLARPADTQDTYHHQPWKDCPGLEEVLRWCILNTQSPTYEQIWPLILPPTMTFLDDYEVPYKVLGVRLISDMLTCAPPELLLRTGVDALLFTSLTNALNHLRDPSTPELIRAVVPTTLQLIDLTTPSPFNRLSTLLSSSILGTVILTGVPHPTLVAASHVLPPVISALGVGAARFLKGIVPVVEKTGQAQVNINEPLALHLGALHVVNVLIDTCPSRIARWSTTITDGLARCWVGCVDAVSTDTAPARLEVLRGRLQEVAMELATACPRVVRVSNQSEYRPLIFLPYSTCQNEFTQLLEFDQTLFDGLVGSICTTQCDDPTLGVVAMNNSGNATSEIVS</sequence>
<organism evidence="2 3">
    <name type="scientific">Pisolithus tinctorius Marx 270</name>
    <dbReference type="NCBI Taxonomy" id="870435"/>
    <lineage>
        <taxon>Eukaryota</taxon>
        <taxon>Fungi</taxon>
        <taxon>Dikarya</taxon>
        <taxon>Basidiomycota</taxon>
        <taxon>Agaricomycotina</taxon>
        <taxon>Agaricomycetes</taxon>
        <taxon>Agaricomycetidae</taxon>
        <taxon>Boletales</taxon>
        <taxon>Sclerodermatineae</taxon>
        <taxon>Pisolithaceae</taxon>
        <taxon>Pisolithus</taxon>
    </lineage>
</organism>
<keyword evidence="3" id="KW-1185">Reference proteome</keyword>
<dbReference type="STRING" id="870435.A0A0C3K0E2"/>
<accession>A0A0C3K0E2</accession>
<dbReference type="PANTHER" id="PTHR32226:SF2">
    <property type="entry name" value="TELO2-INTERACTING PROTEIN 2"/>
    <property type="match status" value="1"/>
</dbReference>
<dbReference type="InterPro" id="IPR018870">
    <property type="entry name" value="Tti2"/>
</dbReference>
<dbReference type="InParanoid" id="A0A0C3K0E2"/>
<protein>
    <recommendedName>
        <fullName evidence="4">Pre-rRNA-processing protein RIX1</fullName>
    </recommendedName>
</protein>
<evidence type="ECO:0000256" key="1">
    <source>
        <dbReference type="ARBA" id="ARBA00034736"/>
    </source>
</evidence>
<feature type="non-terminal residue" evidence="2">
    <location>
        <position position="1"/>
    </location>
</feature>
<dbReference type="AlphaFoldDB" id="A0A0C3K0E2"/>
<proteinExistence type="inferred from homology"/>
<dbReference type="Pfam" id="PF10521">
    <property type="entry name" value="Tti2"/>
    <property type="match status" value="1"/>
</dbReference>
<dbReference type="EMBL" id="KN831978">
    <property type="protein sequence ID" value="KIO03097.1"/>
    <property type="molecule type" value="Genomic_DNA"/>
</dbReference>